<evidence type="ECO:0000256" key="1">
    <source>
        <dbReference type="ARBA" id="ARBA00023125"/>
    </source>
</evidence>
<dbReference type="Pfam" id="PF00440">
    <property type="entry name" value="TetR_N"/>
    <property type="match status" value="1"/>
</dbReference>
<dbReference type="PRINTS" id="PR00455">
    <property type="entry name" value="HTHTETR"/>
</dbReference>
<feature type="domain" description="HTH tetR-type" evidence="3">
    <location>
        <begin position="6"/>
        <end position="66"/>
    </location>
</feature>
<dbReference type="PANTHER" id="PTHR43479:SF11">
    <property type="entry name" value="ACREF_ENVCD OPERON REPRESSOR-RELATED"/>
    <property type="match status" value="1"/>
</dbReference>
<dbReference type="PROSITE" id="PS50977">
    <property type="entry name" value="HTH_TETR_2"/>
    <property type="match status" value="1"/>
</dbReference>
<dbReference type="Proteomes" id="UP000019681">
    <property type="component" value="Unassembled WGS sequence"/>
</dbReference>
<dbReference type="AlphaFoldDB" id="A0A017RT35"/>
<proteinExistence type="predicted"/>
<comment type="caution">
    <text evidence="4">The sequence shown here is derived from an EMBL/GenBank/DDBJ whole genome shotgun (WGS) entry which is preliminary data.</text>
</comment>
<dbReference type="InterPro" id="IPR050624">
    <property type="entry name" value="HTH-type_Tx_Regulator"/>
</dbReference>
<dbReference type="EMBL" id="AZQP01000033">
    <property type="protein sequence ID" value="EYE87923.1"/>
    <property type="molecule type" value="Genomic_DNA"/>
</dbReference>
<dbReference type="Gene3D" id="1.10.357.10">
    <property type="entry name" value="Tetracycline Repressor, domain 2"/>
    <property type="match status" value="1"/>
</dbReference>
<organism evidence="4 5">
    <name type="scientific">Fervidicella metallireducens AeB</name>
    <dbReference type="NCBI Taxonomy" id="1403537"/>
    <lineage>
        <taxon>Bacteria</taxon>
        <taxon>Bacillati</taxon>
        <taxon>Bacillota</taxon>
        <taxon>Clostridia</taxon>
        <taxon>Eubacteriales</taxon>
        <taxon>Clostridiaceae</taxon>
        <taxon>Fervidicella</taxon>
    </lineage>
</organism>
<feature type="DNA-binding region" description="H-T-H motif" evidence="2">
    <location>
        <begin position="29"/>
        <end position="48"/>
    </location>
</feature>
<sequence length="196" mass="22615">MQVLKDELREKILISAVKEFSLNGFEKASMRAIAKKSGMTAGNMYRYFKNKEALFEAVLSPVYSKIVKLILEYNDPPREKKDIEKVFLNELVNTIVEIEEEYRDELLILIEGSKGSRFEFAKDELLRLIEERFRDIIKNNVENENLKDAKMWAKIAAAGLVEGMVIILKDKNGTENKKSVVNSLVKMYIEQIVGLY</sequence>
<evidence type="ECO:0000313" key="4">
    <source>
        <dbReference type="EMBL" id="EYE87923.1"/>
    </source>
</evidence>
<keyword evidence="1 2" id="KW-0238">DNA-binding</keyword>
<dbReference type="GO" id="GO:0003677">
    <property type="term" value="F:DNA binding"/>
    <property type="evidence" value="ECO:0007669"/>
    <property type="project" value="UniProtKB-UniRule"/>
</dbReference>
<evidence type="ECO:0000256" key="2">
    <source>
        <dbReference type="PROSITE-ProRule" id="PRU00335"/>
    </source>
</evidence>
<dbReference type="InterPro" id="IPR001647">
    <property type="entry name" value="HTH_TetR"/>
</dbReference>
<dbReference type="PANTHER" id="PTHR43479">
    <property type="entry name" value="ACREF/ENVCD OPERON REPRESSOR-RELATED"/>
    <property type="match status" value="1"/>
</dbReference>
<keyword evidence="5" id="KW-1185">Reference proteome</keyword>
<dbReference type="STRING" id="1403537.Q428_10515"/>
<name>A0A017RT35_9CLOT</name>
<reference evidence="4 5" key="1">
    <citation type="journal article" date="2014" name="Genome Announc.">
        <title>Draft Genome Sequence of Fervidicella metallireducens Strain AeBT, an Iron-Reducing Thermoanaerobe from the Great Artesian Basin.</title>
        <authorList>
            <person name="Patel B.K."/>
        </authorList>
    </citation>
    <scope>NUCLEOTIDE SEQUENCE [LARGE SCALE GENOMIC DNA]</scope>
    <source>
        <strain evidence="4 5">AeB</strain>
    </source>
</reference>
<dbReference type="RefSeq" id="WP_051515106.1">
    <property type="nucleotide sequence ID" value="NZ_AZQP01000033.1"/>
</dbReference>
<evidence type="ECO:0000313" key="5">
    <source>
        <dbReference type="Proteomes" id="UP000019681"/>
    </source>
</evidence>
<dbReference type="OrthoDB" id="494991at2"/>
<protein>
    <submittedName>
        <fullName evidence="4">TetR family transcriptional regulator</fullName>
    </submittedName>
</protein>
<dbReference type="InterPro" id="IPR009057">
    <property type="entry name" value="Homeodomain-like_sf"/>
</dbReference>
<gene>
    <name evidence="4" type="ORF">Q428_10515</name>
</gene>
<dbReference type="SUPFAM" id="SSF46689">
    <property type="entry name" value="Homeodomain-like"/>
    <property type="match status" value="1"/>
</dbReference>
<evidence type="ECO:0000259" key="3">
    <source>
        <dbReference type="PROSITE" id="PS50977"/>
    </source>
</evidence>
<accession>A0A017RT35</accession>